<gene>
    <name evidence="10" type="ORF">GCM10008916_16340</name>
</gene>
<accession>A0ABN1LP02</accession>
<dbReference type="Pfam" id="PF13231">
    <property type="entry name" value="PMT_2"/>
    <property type="match status" value="1"/>
</dbReference>
<keyword evidence="11" id="KW-1185">Reference proteome</keyword>
<feature type="domain" description="Glycosyltransferase RgtA/B/C/D-like" evidence="9">
    <location>
        <begin position="133"/>
        <end position="270"/>
    </location>
</feature>
<reference evidence="10 11" key="1">
    <citation type="journal article" date="2019" name="Int. J. Syst. Evol. Microbiol.">
        <title>The Global Catalogue of Microorganisms (GCM) 10K type strain sequencing project: providing services to taxonomists for standard genome sequencing and annotation.</title>
        <authorList>
            <consortium name="The Broad Institute Genomics Platform"/>
            <consortium name="The Broad Institute Genome Sequencing Center for Infectious Disease"/>
            <person name="Wu L."/>
            <person name="Ma J."/>
        </authorList>
    </citation>
    <scope>NUCLEOTIDE SEQUENCE [LARGE SCALE GENOMIC DNA]</scope>
    <source>
        <strain evidence="10 11">JCM 6485</strain>
    </source>
</reference>
<sequence length="485" mass="56167">MDKKMIGKFFENTSRLVVLIITSIILGLMVYLNFNDVHKTKVTQSEKIYVIVYFIVCILIGFLLYKIKSKKYFIIGLFAVSFIIRLIWVLNINSVPVSDFTQMYEGAQNILNGNTELVRNSGYFEVWVYQLGFSAFQSIILRIFGDSILVLKITNAFISACIPVVIYLICDKLKNNKYSRIPALIYAFYLTSIAMTSVLTNQHLSTLLIYIGLYILIVKGNNILWLAISGVLIALGNIIRPEGIIVIIALFLFFIFKDFSNIKKPKTFLTKNILRPVLILLVYLITITSVSAVFKAKGYTDYNIGNREPYWKFVVGLNPKHAGLWNSEDGDLVNKYPVGSERDEYEKKLILERIKDKDAMLELFDKKFKYMWSGNDWGSIGFSLNYENVSDGFRNILLRIEKIEFMAIITLMSLSLIFTIFRRVPFNNYYLFMIIFIGYVLVHLIVEVQTRYRYFIIPCMVILTVEVLSQLKILDNYKEKIPKRT</sequence>
<dbReference type="PANTHER" id="PTHR33908:SF3">
    <property type="entry name" value="UNDECAPRENYL PHOSPHATE-ALPHA-4-AMINO-4-DEOXY-L-ARABINOSE ARABINOSYL TRANSFERASE"/>
    <property type="match status" value="1"/>
</dbReference>
<dbReference type="InterPro" id="IPR038731">
    <property type="entry name" value="RgtA/B/C-like"/>
</dbReference>
<feature type="transmembrane region" description="Helical" evidence="8">
    <location>
        <begin position="238"/>
        <end position="256"/>
    </location>
</feature>
<organism evidence="10 11">
    <name type="scientific">Clostridium nitritogenes</name>
    <dbReference type="NCBI Taxonomy" id="83340"/>
    <lineage>
        <taxon>Bacteria</taxon>
        <taxon>Bacillati</taxon>
        <taxon>Bacillota</taxon>
        <taxon>Clostridia</taxon>
        <taxon>Eubacteriales</taxon>
        <taxon>Clostridiaceae</taxon>
        <taxon>Clostridium</taxon>
    </lineage>
</organism>
<evidence type="ECO:0000256" key="8">
    <source>
        <dbReference type="SAM" id="Phobius"/>
    </source>
</evidence>
<evidence type="ECO:0000256" key="7">
    <source>
        <dbReference type="ARBA" id="ARBA00023136"/>
    </source>
</evidence>
<keyword evidence="6 8" id="KW-1133">Transmembrane helix</keyword>
<comment type="caution">
    <text evidence="10">The sequence shown here is derived from an EMBL/GenBank/DDBJ whole genome shotgun (WGS) entry which is preliminary data.</text>
</comment>
<feature type="transmembrane region" description="Helical" evidence="8">
    <location>
        <begin position="72"/>
        <end position="90"/>
    </location>
</feature>
<dbReference type="InterPro" id="IPR050297">
    <property type="entry name" value="LipidA_mod_glycosyltrf_83"/>
</dbReference>
<feature type="transmembrane region" description="Helical" evidence="8">
    <location>
        <begin position="207"/>
        <end position="232"/>
    </location>
</feature>
<dbReference type="PANTHER" id="PTHR33908">
    <property type="entry name" value="MANNOSYLTRANSFERASE YKCB-RELATED"/>
    <property type="match status" value="1"/>
</dbReference>
<keyword evidence="5 8" id="KW-0812">Transmembrane</keyword>
<evidence type="ECO:0000256" key="4">
    <source>
        <dbReference type="ARBA" id="ARBA00022679"/>
    </source>
</evidence>
<keyword evidence="4" id="KW-0808">Transferase</keyword>
<comment type="subcellular location">
    <subcellularLocation>
        <location evidence="1">Cell membrane</location>
        <topology evidence="1">Multi-pass membrane protein</topology>
    </subcellularLocation>
</comment>
<evidence type="ECO:0000256" key="1">
    <source>
        <dbReference type="ARBA" id="ARBA00004651"/>
    </source>
</evidence>
<proteinExistence type="predicted"/>
<evidence type="ECO:0000313" key="10">
    <source>
        <dbReference type="EMBL" id="GAA0858456.1"/>
    </source>
</evidence>
<feature type="transmembrane region" description="Helical" evidence="8">
    <location>
        <begin position="12"/>
        <end position="32"/>
    </location>
</feature>
<dbReference type="Proteomes" id="UP001501764">
    <property type="component" value="Unassembled WGS sequence"/>
</dbReference>
<feature type="transmembrane region" description="Helical" evidence="8">
    <location>
        <begin position="428"/>
        <end position="446"/>
    </location>
</feature>
<evidence type="ECO:0000313" key="11">
    <source>
        <dbReference type="Proteomes" id="UP001501764"/>
    </source>
</evidence>
<evidence type="ECO:0000259" key="9">
    <source>
        <dbReference type="Pfam" id="PF13231"/>
    </source>
</evidence>
<keyword evidence="3" id="KW-0328">Glycosyltransferase</keyword>
<feature type="transmembrane region" description="Helical" evidence="8">
    <location>
        <begin position="181"/>
        <end position="200"/>
    </location>
</feature>
<name>A0ABN1LP02_9CLOT</name>
<feature type="transmembrane region" description="Helical" evidence="8">
    <location>
        <begin position="403"/>
        <end position="421"/>
    </location>
</feature>
<evidence type="ECO:0000256" key="5">
    <source>
        <dbReference type="ARBA" id="ARBA00022692"/>
    </source>
</evidence>
<keyword evidence="7 8" id="KW-0472">Membrane</keyword>
<keyword evidence="2" id="KW-1003">Cell membrane</keyword>
<protein>
    <submittedName>
        <fullName evidence="10">Glycosyltransferase family 39 protein</fullName>
    </submittedName>
</protein>
<evidence type="ECO:0000256" key="3">
    <source>
        <dbReference type="ARBA" id="ARBA00022676"/>
    </source>
</evidence>
<feature type="transmembrane region" description="Helical" evidence="8">
    <location>
        <begin position="149"/>
        <end position="169"/>
    </location>
</feature>
<feature type="transmembrane region" description="Helical" evidence="8">
    <location>
        <begin position="48"/>
        <end position="65"/>
    </location>
</feature>
<dbReference type="EMBL" id="BAAACO010000001">
    <property type="protein sequence ID" value="GAA0858456.1"/>
    <property type="molecule type" value="Genomic_DNA"/>
</dbReference>
<feature type="transmembrane region" description="Helical" evidence="8">
    <location>
        <begin position="277"/>
        <end position="294"/>
    </location>
</feature>
<evidence type="ECO:0000256" key="2">
    <source>
        <dbReference type="ARBA" id="ARBA00022475"/>
    </source>
</evidence>
<evidence type="ECO:0000256" key="6">
    <source>
        <dbReference type="ARBA" id="ARBA00022989"/>
    </source>
</evidence>